<evidence type="ECO:0000313" key="2">
    <source>
        <dbReference type="Proteomes" id="UP000595814"/>
    </source>
</evidence>
<evidence type="ECO:0000313" key="1">
    <source>
        <dbReference type="EMBL" id="QQK07346.1"/>
    </source>
</evidence>
<organism evidence="1 2">
    <name type="scientific">Miniphocaeibacter halophilus</name>
    <dbReference type="NCBI Taxonomy" id="2931922"/>
    <lineage>
        <taxon>Bacteria</taxon>
        <taxon>Bacillati</taxon>
        <taxon>Bacillota</taxon>
        <taxon>Tissierellia</taxon>
        <taxon>Tissierellales</taxon>
        <taxon>Peptoniphilaceae</taxon>
        <taxon>Miniphocaeibacter</taxon>
    </lineage>
</organism>
<reference evidence="1 2" key="1">
    <citation type="journal article" date="2022" name="Int. J. Syst. Evol. Microbiol.">
        <title>Miniphocaeibacter halophilus sp. nov., an ammonium-tolerant acetate-producing bacterium isolated from a biogas system.</title>
        <authorList>
            <person name="Schnurer A."/>
            <person name="Singh A."/>
            <person name="Bi S."/>
            <person name="Qiao W."/>
            <person name="Westerholm M."/>
        </authorList>
    </citation>
    <scope>NUCLEOTIDE SEQUENCE [LARGE SCALE GENOMIC DNA]</scope>
    <source>
        <strain evidence="1 2">AMB_01</strain>
    </source>
</reference>
<gene>
    <name evidence="1" type="ORF">JFY71_08470</name>
</gene>
<keyword evidence="2" id="KW-1185">Reference proteome</keyword>
<dbReference type="EMBL" id="CP066744">
    <property type="protein sequence ID" value="QQK07346.1"/>
    <property type="molecule type" value="Genomic_DNA"/>
</dbReference>
<name>A0AC61MT05_9FIRM</name>
<dbReference type="Proteomes" id="UP000595814">
    <property type="component" value="Chromosome"/>
</dbReference>
<sequence length="435" mass="48264">MTKRSKIIVAIVSIILIVAIALTIFFSRDTKETVELYEVIEQDPISFSGNVEASEKQEVYLDSTKGKIKEYYVNDGDSVEVGQNLFIYENDTVKSQLVQLDTQYNLAVDAKNSANSQLSKAKSSLSAANKKVTDLNNKIKNISSNITLPTDIEDYNNPNNTGKSSGELTQLQMELESAKMEVQSLESTIPSFESAVSQANAEIKGIDSQRKTAKENLNYVEKAKISGKIKLDKEAAESAMSMTGASPVVTINSNEIVIKGQVSEYDYDKLKVDNRVKIIVANSGEEIEGTIKSIEEMPISKDSQISMNQQTTSIANYSFTVTPDENIHYGFSVNIKLPQDKIYLPFEAVLKEKEKYFIFKVKDGKAIKEEIEVEIEDGIYKLISGLKLGDKIISNIEGITENMEVKVDDDSKNNNTEATKEVEDSNSSTNPETQQ</sequence>
<proteinExistence type="predicted"/>
<protein>
    <submittedName>
        <fullName evidence="1">Uncharacterized protein</fullName>
    </submittedName>
</protein>
<accession>A0AC61MT05</accession>